<dbReference type="InterPro" id="IPR007213">
    <property type="entry name" value="Ppm1/Ppm2/Tcmp"/>
</dbReference>
<dbReference type="PANTHER" id="PTHR43619">
    <property type="entry name" value="S-ADENOSYL-L-METHIONINE-DEPENDENT METHYLTRANSFERASE YKTD-RELATED"/>
    <property type="match status" value="1"/>
</dbReference>
<evidence type="ECO:0000313" key="3">
    <source>
        <dbReference type="EMBL" id="OQO94694.1"/>
    </source>
</evidence>
<dbReference type="Proteomes" id="UP000192591">
    <property type="component" value="Unassembled WGS sequence"/>
</dbReference>
<dbReference type="InterPro" id="IPR029063">
    <property type="entry name" value="SAM-dependent_MTases_sf"/>
</dbReference>
<dbReference type="AlphaFoldDB" id="A0A1V9ACP2"/>
<dbReference type="GO" id="GO:0032259">
    <property type="term" value="P:methylation"/>
    <property type="evidence" value="ECO:0007669"/>
    <property type="project" value="UniProtKB-KW"/>
</dbReference>
<keyword evidence="4" id="KW-1185">Reference proteome</keyword>
<dbReference type="Gene3D" id="3.40.50.150">
    <property type="entry name" value="Vaccinia Virus protein VP39"/>
    <property type="match status" value="1"/>
</dbReference>
<dbReference type="SUPFAM" id="SSF53335">
    <property type="entry name" value="S-adenosyl-L-methionine-dependent methyltransferases"/>
    <property type="match status" value="1"/>
</dbReference>
<dbReference type="GO" id="GO:0008168">
    <property type="term" value="F:methyltransferase activity"/>
    <property type="evidence" value="ECO:0007669"/>
    <property type="project" value="UniProtKB-KW"/>
</dbReference>
<dbReference type="PIRSF" id="PIRSF028177">
    <property type="entry name" value="Polyketide_synth_Omtfrase_TcmP"/>
    <property type="match status" value="1"/>
</dbReference>
<evidence type="ECO:0000256" key="2">
    <source>
        <dbReference type="ARBA" id="ARBA00022679"/>
    </source>
</evidence>
<dbReference type="STRING" id="1962155.B1813_00895"/>
<gene>
    <name evidence="3" type="ORF">B1813_00895</name>
</gene>
<dbReference type="PANTHER" id="PTHR43619:SF2">
    <property type="entry name" value="S-ADENOSYL-L-METHIONINE-DEPENDENT METHYLTRANSFERASES SUPERFAMILY PROTEIN"/>
    <property type="match status" value="1"/>
</dbReference>
<proteinExistence type="predicted"/>
<keyword evidence="2" id="KW-0808">Transferase</keyword>
<dbReference type="Pfam" id="PF04072">
    <property type="entry name" value="LCM"/>
    <property type="match status" value="1"/>
</dbReference>
<dbReference type="InterPro" id="IPR016874">
    <property type="entry name" value="TcmP-like"/>
</dbReference>
<protein>
    <recommendedName>
        <fullName evidence="5">O-methyltransferase involved in polyketide biosynthesis</fullName>
    </recommendedName>
</protein>
<reference evidence="3 4" key="1">
    <citation type="submission" date="2017-02" db="EMBL/GenBank/DDBJ databases">
        <title>Draft genome of Saccharomonospora sp. 154.</title>
        <authorList>
            <person name="Alonso-Carmona G.S."/>
            <person name="De La Haba R."/>
            <person name="Vera-Gargallo B."/>
            <person name="Sandoval-Trujillo A.H."/>
            <person name="Ramirez-Duran N."/>
            <person name="Ventosa A."/>
        </authorList>
    </citation>
    <scope>NUCLEOTIDE SEQUENCE [LARGE SCALE GENOMIC DNA]</scope>
    <source>
        <strain evidence="3 4">LRS4.154</strain>
    </source>
</reference>
<comment type="caution">
    <text evidence="3">The sequence shown here is derived from an EMBL/GenBank/DDBJ whole genome shotgun (WGS) entry which is preliminary data.</text>
</comment>
<evidence type="ECO:0000256" key="1">
    <source>
        <dbReference type="ARBA" id="ARBA00022603"/>
    </source>
</evidence>
<dbReference type="EMBL" id="MWIH01000002">
    <property type="protein sequence ID" value="OQO94694.1"/>
    <property type="molecule type" value="Genomic_DNA"/>
</dbReference>
<evidence type="ECO:0008006" key="5">
    <source>
        <dbReference type="Google" id="ProtNLM"/>
    </source>
</evidence>
<sequence length="280" mass="31297">MTATGERLDDLTAVERTLLLTLCGRAADAASASPLLADTVAAEVASRIDESVRSASAGDADLARNVAIRARLLDDHVRDFVRRHPDAVVVELGCGLETRAFRTELPETVDYYAVDLLSVIELRRRLMPHHPRETMIAASLDDPRWTDAIPSGRAAILVADGVLAFLDPAVATRLLTTLTEHFPHGELVCQVNITWLSRDLGRAPELRKVGIPRGFQGFGIDDTADVERLNPRLRFVDEFVLARAPEHFPGFSRRFRTILRLLRLRTSWARLSAWVVRYRF</sequence>
<accession>A0A1V9ACP2</accession>
<evidence type="ECO:0000313" key="4">
    <source>
        <dbReference type="Proteomes" id="UP000192591"/>
    </source>
</evidence>
<organism evidence="3 4">
    <name type="scientific">Saccharomonospora piscinae</name>
    <dbReference type="NCBI Taxonomy" id="687388"/>
    <lineage>
        <taxon>Bacteria</taxon>
        <taxon>Bacillati</taxon>
        <taxon>Actinomycetota</taxon>
        <taxon>Actinomycetes</taxon>
        <taxon>Pseudonocardiales</taxon>
        <taxon>Pseudonocardiaceae</taxon>
        <taxon>Saccharomonospora</taxon>
    </lineage>
</organism>
<name>A0A1V9ACP2_SACPI</name>
<keyword evidence="1" id="KW-0489">Methyltransferase</keyword>
<dbReference type="RefSeq" id="WP_176218196.1">
    <property type="nucleotide sequence ID" value="NZ_MWIH01000002.1"/>
</dbReference>